<sequence length="430" mass="47337">MPPSSMSVPQLFPDGEYIGEVSKNLRHGNGKFTFNDGCVYVGEWVGDYRQGNGTCTWPINNREISSKKIEENSAKTVESKSWLHKPAKKTEVNVETLKPHLEDSCCMADKYVGVWKSDKMEGNGSLTWANGKGTYSGEWKDNQFDGKGCCRWPDGKQYAGEWAADKKHGRGFFRFGDGRCFEGDFEKDLPRKGLLVERDGHAFLATYTGWTTQSAWLPTSKKRVGKFEQGPESSGQDHAIPKNIQSSPKKGSLPPSPSSPPSPLKKSEPLSVTSPKDSDGSLPGKVVFTWDDCNSVKYRRFEGSCIEFCPDEGVLIKNDGMFKVKYDGKRTFAENPAPVSSEVIVPKDPVGKRFWTQSFPALFVVDHAKFIEVRLVTLSLNSLNSNGTATPGNLALLLRRCSRGVSCEAVLAGLGQLYPKARRGGGGGRL</sequence>
<name>A0A7S0QU48_9CRYP</name>
<protein>
    <recommendedName>
        <fullName evidence="4">MORN repeat-containing protein 5</fullName>
    </recommendedName>
</protein>
<dbReference type="SMART" id="SM00698">
    <property type="entry name" value="MORN"/>
    <property type="match status" value="5"/>
</dbReference>
<evidence type="ECO:0000313" key="3">
    <source>
        <dbReference type="EMBL" id="CAD8653219.1"/>
    </source>
</evidence>
<keyword evidence="1" id="KW-0677">Repeat</keyword>
<dbReference type="Gene3D" id="2.20.110.10">
    <property type="entry name" value="Histone H3 K4-specific methyltransferase SET7/9 N-terminal domain"/>
    <property type="match status" value="3"/>
</dbReference>
<gene>
    <name evidence="3" type="ORF">CCUR1050_LOCUS28057</name>
</gene>
<dbReference type="PANTHER" id="PTHR23084">
    <property type="entry name" value="PHOSPHATIDYLINOSITOL-4-PHOSPHATE 5-KINASE RELATED"/>
    <property type="match status" value="1"/>
</dbReference>
<dbReference type="InterPro" id="IPR003409">
    <property type="entry name" value="MORN"/>
</dbReference>
<dbReference type="SUPFAM" id="SSF82185">
    <property type="entry name" value="Histone H3 K4-specific methyltransferase SET7/9 N-terminal domain"/>
    <property type="match status" value="2"/>
</dbReference>
<reference evidence="3" key="1">
    <citation type="submission" date="2021-01" db="EMBL/GenBank/DDBJ databases">
        <authorList>
            <person name="Corre E."/>
            <person name="Pelletier E."/>
            <person name="Niang G."/>
            <person name="Scheremetjew M."/>
            <person name="Finn R."/>
            <person name="Kale V."/>
            <person name="Holt S."/>
            <person name="Cochrane G."/>
            <person name="Meng A."/>
            <person name="Brown T."/>
            <person name="Cohen L."/>
        </authorList>
    </citation>
    <scope>NUCLEOTIDE SEQUENCE</scope>
    <source>
        <strain evidence="3">CCAP979/52</strain>
    </source>
</reference>
<dbReference type="AlphaFoldDB" id="A0A7S0QU48"/>
<accession>A0A7S0QU48</accession>
<dbReference type="PANTHER" id="PTHR23084:SF263">
    <property type="entry name" value="MORN REPEAT-CONTAINING PROTEIN 1"/>
    <property type="match status" value="1"/>
</dbReference>
<evidence type="ECO:0000256" key="2">
    <source>
        <dbReference type="SAM" id="MobiDB-lite"/>
    </source>
</evidence>
<evidence type="ECO:0000256" key="1">
    <source>
        <dbReference type="ARBA" id="ARBA00022737"/>
    </source>
</evidence>
<dbReference type="EMBL" id="HBEZ01051131">
    <property type="protein sequence ID" value="CAD8653219.1"/>
    <property type="molecule type" value="Transcribed_RNA"/>
</dbReference>
<proteinExistence type="predicted"/>
<feature type="compositionally biased region" description="Pro residues" evidence="2">
    <location>
        <begin position="254"/>
        <end position="263"/>
    </location>
</feature>
<feature type="region of interest" description="Disordered" evidence="2">
    <location>
        <begin position="224"/>
        <end position="281"/>
    </location>
</feature>
<evidence type="ECO:0008006" key="4">
    <source>
        <dbReference type="Google" id="ProtNLM"/>
    </source>
</evidence>
<dbReference type="Pfam" id="PF02493">
    <property type="entry name" value="MORN"/>
    <property type="match status" value="5"/>
</dbReference>
<organism evidence="3">
    <name type="scientific">Cryptomonas curvata</name>
    <dbReference type="NCBI Taxonomy" id="233186"/>
    <lineage>
        <taxon>Eukaryota</taxon>
        <taxon>Cryptophyceae</taxon>
        <taxon>Cryptomonadales</taxon>
        <taxon>Cryptomonadaceae</taxon>
        <taxon>Cryptomonas</taxon>
    </lineage>
</organism>